<keyword evidence="8 11" id="KW-0274">FAD</keyword>
<dbReference type="Pfam" id="PF01593">
    <property type="entry name" value="Amino_oxidase"/>
    <property type="match status" value="1"/>
</dbReference>
<evidence type="ECO:0000313" key="13">
    <source>
        <dbReference type="EMBL" id="NWJ47642.1"/>
    </source>
</evidence>
<dbReference type="InterPro" id="IPR002937">
    <property type="entry name" value="Amino_oxidase"/>
</dbReference>
<evidence type="ECO:0000256" key="7">
    <source>
        <dbReference type="ARBA" id="ARBA00022630"/>
    </source>
</evidence>
<dbReference type="Proteomes" id="UP001431572">
    <property type="component" value="Chromosome 2"/>
</dbReference>
<feature type="domain" description="Amine oxidase" evidence="12">
    <location>
        <begin position="10"/>
        <end position="468"/>
    </location>
</feature>
<accession>A0A8T7M6N8</accession>
<dbReference type="InterPro" id="IPR050464">
    <property type="entry name" value="Zeta_carotene_desat/Oxidored"/>
</dbReference>
<evidence type="ECO:0000256" key="2">
    <source>
        <dbReference type="ARBA" id="ARBA00001974"/>
    </source>
</evidence>
<proteinExistence type="inferred from homology"/>
<dbReference type="SUPFAM" id="SSF54373">
    <property type="entry name" value="FAD-linked reductases, C-terminal domain"/>
    <property type="match status" value="1"/>
</dbReference>
<dbReference type="SUPFAM" id="SSF51905">
    <property type="entry name" value="FAD/NAD(P)-binding domain"/>
    <property type="match status" value="1"/>
</dbReference>
<evidence type="ECO:0000256" key="5">
    <source>
        <dbReference type="ARBA" id="ARBA00012402"/>
    </source>
</evidence>
<evidence type="ECO:0000256" key="9">
    <source>
        <dbReference type="ARBA" id="ARBA00023002"/>
    </source>
</evidence>
<comment type="function">
    <text evidence="11">Involved in coproporphyrin-dependent heme b biosynthesis. Catalyzes the oxidation of coproporphyrinogen III to coproporphyrin III.</text>
</comment>
<sequence>MKVAIIGGGMAGLSATYYLQQLGQGAIDYVLIESSSQFGGKVSTIRESNFVVEGGPDSFHALKTAAVDLCRALNLDEELIGTNTEARKVFVWSRGKLRRMPEGVMLIIPTKITPFLKSGLISWPGKLRMGLDLFIPRRKDDSDVSLADFVRRRLGKEALDRIAGPMVAGIYVADADHMSLKSTFPRFLEMEKKYGSLLRGIITQKLETARSKKKEKDSLNTPGKAPNSNFLTLRGGLQRLPEALVEKLNPRSLLLNRKVETIRREGTTYDLTLDDGSHIKADAVVFATPTYVTSDIVKGLDSKLSEKLKTIRYVSTATVSLGYRRREVEHSLSGFGFVVPRSEKRKIIACAWSSTKFNWRAPEGYVLVRAFVGGASAEELAEQDEASLLQMVREEMRDSLGINATPILNKVFRWRKGNPQYDVGHEERVAEIDRLTTQHEGLYMAGAAFRGVGVPDCIADGKRVAQLIAEKAKTLVK</sequence>
<dbReference type="EC" id="1.3.3.15" evidence="5 11"/>
<comment type="subcellular location">
    <subcellularLocation>
        <location evidence="11">Cytoplasm</location>
    </subcellularLocation>
</comment>
<dbReference type="Gene3D" id="1.10.3110.10">
    <property type="entry name" value="protoporphyrinogen ix oxidase, domain 3"/>
    <property type="match status" value="1"/>
</dbReference>
<dbReference type="PANTHER" id="PTHR42923">
    <property type="entry name" value="PROTOPORPHYRINOGEN OXIDASE"/>
    <property type="match status" value="1"/>
</dbReference>
<evidence type="ECO:0000256" key="8">
    <source>
        <dbReference type="ARBA" id="ARBA00022827"/>
    </source>
</evidence>
<dbReference type="RefSeq" id="WP_341471432.1">
    <property type="nucleotide sequence ID" value="NZ_CP128400.1"/>
</dbReference>
<evidence type="ECO:0000313" key="16">
    <source>
        <dbReference type="Proteomes" id="UP001431572"/>
    </source>
</evidence>
<dbReference type="InterPro" id="IPR036188">
    <property type="entry name" value="FAD/NAD-bd_sf"/>
</dbReference>
<reference evidence="14" key="2">
    <citation type="journal article" date="2024" name="Nature">
        <title>Anoxygenic phototroph of the Chloroflexota uses a type I reaction centre.</title>
        <authorList>
            <person name="Tsuji J.M."/>
            <person name="Shaw N.A."/>
            <person name="Nagashima S."/>
            <person name="Venkiteswaran J.J."/>
            <person name="Schiff S.L."/>
            <person name="Watanabe T."/>
            <person name="Fukui M."/>
            <person name="Hanada S."/>
            <person name="Tank M."/>
            <person name="Neufeld J.D."/>
        </authorList>
    </citation>
    <scope>NUCLEOTIDE SEQUENCE</scope>
    <source>
        <strain evidence="14">L227-S17</strain>
    </source>
</reference>
<evidence type="ECO:0000256" key="1">
    <source>
        <dbReference type="ARBA" id="ARBA00001755"/>
    </source>
</evidence>
<dbReference type="PANTHER" id="PTHR42923:SF3">
    <property type="entry name" value="PROTOPORPHYRINOGEN OXIDASE"/>
    <property type="match status" value="1"/>
</dbReference>
<dbReference type="Gene3D" id="3.50.50.60">
    <property type="entry name" value="FAD/NAD(P)-binding domain"/>
    <property type="match status" value="1"/>
</dbReference>
<dbReference type="GO" id="GO:0005737">
    <property type="term" value="C:cytoplasm"/>
    <property type="evidence" value="ECO:0007669"/>
    <property type="project" value="UniProtKB-SubCell"/>
</dbReference>
<comment type="similarity">
    <text evidence="4 11">Belongs to the protoporphyrinogen/coproporphyrinogen oxidase family. Coproporphyrinogen III oxidase subfamily.</text>
</comment>
<dbReference type="GO" id="GO:0006783">
    <property type="term" value="P:heme biosynthetic process"/>
    <property type="evidence" value="ECO:0007669"/>
    <property type="project" value="UniProtKB-UniRule"/>
</dbReference>
<dbReference type="AlphaFoldDB" id="A0A8T7M6N8"/>
<comment type="pathway">
    <text evidence="3 11">Porphyrin-containing compound metabolism; protoheme biosynthesis.</text>
</comment>
<comment type="cofactor">
    <cofactor evidence="2 11">
        <name>FAD</name>
        <dbReference type="ChEBI" id="CHEBI:57692"/>
    </cofactor>
</comment>
<dbReference type="GO" id="GO:0004729">
    <property type="term" value="F:oxygen-dependent protoporphyrinogen oxidase activity"/>
    <property type="evidence" value="ECO:0007669"/>
    <property type="project" value="UniProtKB-UniRule"/>
</dbReference>
<protein>
    <recommendedName>
        <fullName evidence="6 11">Coproporphyrinogen III oxidase</fullName>
        <ecNumber evidence="5 11">1.3.3.15</ecNumber>
    </recommendedName>
</protein>
<keyword evidence="10 11" id="KW-0350">Heme biosynthesis</keyword>
<dbReference type="EMBL" id="JACATZ010000003">
    <property type="protein sequence ID" value="NWJ47642.1"/>
    <property type="molecule type" value="Genomic_DNA"/>
</dbReference>
<evidence type="ECO:0000259" key="12">
    <source>
        <dbReference type="Pfam" id="PF01593"/>
    </source>
</evidence>
<keyword evidence="7 11" id="KW-0285">Flavoprotein</keyword>
<keyword evidence="9 11" id="KW-0560">Oxidoreductase</keyword>
<dbReference type="Proteomes" id="UP000521676">
    <property type="component" value="Unassembled WGS sequence"/>
</dbReference>
<evidence type="ECO:0000256" key="10">
    <source>
        <dbReference type="ARBA" id="ARBA00023133"/>
    </source>
</evidence>
<dbReference type="Gene3D" id="3.90.660.20">
    <property type="entry name" value="Protoporphyrinogen oxidase, mitochondrial, domain 2"/>
    <property type="match status" value="1"/>
</dbReference>
<evidence type="ECO:0000256" key="3">
    <source>
        <dbReference type="ARBA" id="ARBA00004744"/>
    </source>
</evidence>
<keyword evidence="11" id="KW-0963">Cytoplasm</keyword>
<dbReference type="NCBIfam" id="TIGR00562">
    <property type="entry name" value="proto_IX_ox"/>
    <property type="match status" value="1"/>
</dbReference>
<evidence type="ECO:0000313" key="14">
    <source>
        <dbReference type="EMBL" id="WJW69553.1"/>
    </source>
</evidence>
<evidence type="ECO:0000313" key="15">
    <source>
        <dbReference type="Proteomes" id="UP000521676"/>
    </source>
</evidence>
<keyword evidence="16" id="KW-1185">Reference proteome</keyword>
<evidence type="ECO:0000256" key="4">
    <source>
        <dbReference type="ARBA" id="ARBA00008310"/>
    </source>
</evidence>
<name>A0A8T7M6N8_9CHLR</name>
<evidence type="ECO:0000256" key="11">
    <source>
        <dbReference type="RuleBase" id="RU364052"/>
    </source>
</evidence>
<organism evidence="13 15">
    <name type="scientific">Candidatus Chlorohelix allophototropha</name>
    <dbReference type="NCBI Taxonomy" id="3003348"/>
    <lineage>
        <taxon>Bacteria</taxon>
        <taxon>Bacillati</taxon>
        <taxon>Chloroflexota</taxon>
        <taxon>Chloroflexia</taxon>
        <taxon>Candidatus Chloroheliales</taxon>
        <taxon>Candidatus Chloroheliaceae</taxon>
        <taxon>Candidatus Chlorohelix</taxon>
    </lineage>
</organism>
<dbReference type="EMBL" id="CP128400">
    <property type="protein sequence ID" value="WJW69553.1"/>
    <property type="molecule type" value="Genomic_DNA"/>
</dbReference>
<dbReference type="InterPro" id="IPR004572">
    <property type="entry name" value="Protoporphyrinogen_oxidase"/>
</dbReference>
<reference evidence="13 15" key="1">
    <citation type="submission" date="2020-06" db="EMBL/GenBank/DDBJ databases">
        <title>Anoxygenic phototrophic Chloroflexota member uses a Type I reaction center.</title>
        <authorList>
            <person name="Tsuji J.M."/>
            <person name="Shaw N.A."/>
            <person name="Nagashima S."/>
            <person name="Venkiteswaran J."/>
            <person name="Schiff S.L."/>
            <person name="Hanada S."/>
            <person name="Tank M."/>
            <person name="Neufeld J.D."/>
        </authorList>
    </citation>
    <scope>NUCLEOTIDE SEQUENCE [LARGE SCALE GENOMIC DNA]</scope>
    <source>
        <strain evidence="13">L227-S17</strain>
    </source>
</reference>
<gene>
    <name evidence="13" type="primary">hemG</name>
    <name evidence="13" type="ORF">HXX08_17445</name>
    <name evidence="14" type="ORF">OZ401_003174</name>
</gene>
<evidence type="ECO:0000256" key="6">
    <source>
        <dbReference type="ARBA" id="ARBA00019046"/>
    </source>
</evidence>
<comment type="catalytic activity">
    <reaction evidence="1">
        <text>coproporphyrinogen III + 3 O2 = coproporphyrin III + 3 H2O2</text>
        <dbReference type="Rhea" id="RHEA:43436"/>
        <dbReference type="ChEBI" id="CHEBI:15379"/>
        <dbReference type="ChEBI" id="CHEBI:16240"/>
        <dbReference type="ChEBI" id="CHEBI:57309"/>
        <dbReference type="ChEBI" id="CHEBI:131725"/>
        <dbReference type="EC" id="1.3.3.15"/>
    </reaction>
    <physiologicalReaction direction="left-to-right" evidence="1">
        <dbReference type="Rhea" id="RHEA:43437"/>
    </physiologicalReaction>
</comment>